<proteinExistence type="predicted"/>
<evidence type="ECO:0000313" key="2">
    <source>
        <dbReference type="Proteomes" id="UP000285636"/>
    </source>
</evidence>
<accession>A0A423ICU4</accession>
<dbReference type="EMBL" id="MOBK01000002">
    <property type="protein sequence ID" value="RON23275.1"/>
    <property type="molecule type" value="Genomic_DNA"/>
</dbReference>
<reference evidence="1 2" key="1">
    <citation type="submission" date="2016-10" db="EMBL/GenBank/DDBJ databases">
        <title>Comparative genome analysis of multiple Pseudomonas spp. focuses on biocontrol and plant growth promoting traits.</title>
        <authorList>
            <person name="Tao X.-Y."/>
            <person name="Taylor C.G."/>
        </authorList>
    </citation>
    <scope>NUCLEOTIDE SEQUENCE [LARGE SCALE GENOMIC DNA]</scope>
    <source>
        <strain evidence="1 2">38D7</strain>
    </source>
</reference>
<evidence type="ECO:0000313" key="1">
    <source>
        <dbReference type="EMBL" id="RON23275.1"/>
    </source>
</evidence>
<dbReference type="AlphaFoldDB" id="A0A423ICU4"/>
<gene>
    <name evidence="1" type="ORF">BK660_08450</name>
</gene>
<protein>
    <submittedName>
        <fullName evidence="1">Uncharacterized protein</fullName>
    </submittedName>
</protein>
<sequence>MDEKTIFASVLTKIHENQLALGAAVEELSNWVEQHGASEVAGNIQGALEALDRNQEFIALALLSISTDFNEPRNPKKPGS</sequence>
<dbReference type="Proteomes" id="UP000285636">
    <property type="component" value="Unassembled WGS sequence"/>
</dbReference>
<organism evidence="1 2">
    <name type="scientific">Pseudomonas brassicacearum</name>
    <dbReference type="NCBI Taxonomy" id="930166"/>
    <lineage>
        <taxon>Bacteria</taxon>
        <taxon>Pseudomonadati</taxon>
        <taxon>Pseudomonadota</taxon>
        <taxon>Gammaproteobacteria</taxon>
        <taxon>Pseudomonadales</taxon>
        <taxon>Pseudomonadaceae</taxon>
        <taxon>Pseudomonas</taxon>
    </lineage>
</organism>
<dbReference type="RefSeq" id="WP_123432978.1">
    <property type="nucleotide sequence ID" value="NZ_MOBK01000002.1"/>
</dbReference>
<name>A0A423ICU4_9PSED</name>
<comment type="caution">
    <text evidence="1">The sequence shown here is derived from an EMBL/GenBank/DDBJ whole genome shotgun (WGS) entry which is preliminary data.</text>
</comment>